<evidence type="ECO:0000256" key="1">
    <source>
        <dbReference type="ARBA" id="ARBA00004926"/>
    </source>
</evidence>
<dbReference type="GO" id="GO:0004347">
    <property type="term" value="F:glucose-6-phosphate isomerase activity"/>
    <property type="evidence" value="ECO:0007669"/>
    <property type="project" value="UniProtKB-UniRule"/>
</dbReference>
<keyword evidence="6 8" id="KW-0413">Isomerase</keyword>
<dbReference type="GO" id="GO:0048029">
    <property type="term" value="F:monosaccharide binding"/>
    <property type="evidence" value="ECO:0007669"/>
    <property type="project" value="TreeGrafter"/>
</dbReference>
<dbReference type="PROSITE" id="PS00765">
    <property type="entry name" value="P_GLUCOSE_ISOMERASE_1"/>
    <property type="match status" value="1"/>
</dbReference>
<dbReference type="Proteomes" id="UP000649604">
    <property type="component" value="Unassembled WGS sequence"/>
</dbReference>
<evidence type="ECO:0000256" key="6">
    <source>
        <dbReference type="ARBA" id="ARBA00023235"/>
    </source>
</evidence>
<dbReference type="NCBIfam" id="NF010697">
    <property type="entry name" value="PRK14097.1"/>
    <property type="match status" value="1"/>
</dbReference>
<dbReference type="FunFam" id="3.40.50.10490:FF:000016">
    <property type="entry name" value="Glucose-6-phosphate isomerase"/>
    <property type="match status" value="1"/>
</dbReference>
<dbReference type="GO" id="GO:0097367">
    <property type="term" value="F:carbohydrate derivative binding"/>
    <property type="evidence" value="ECO:0007669"/>
    <property type="project" value="InterPro"/>
</dbReference>
<dbReference type="HAMAP" id="MF_00473">
    <property type="entry name" value="G6P_isomerase"/>
    <property type="match status" value="1"/>
</dbReference>
<dbReference type="PRINTS" id="PR00662">
    <property type="entry name" value="G6PISOMERASE"/>
</dbReference>
<evidence type="ECO:0000256" key="9">
    <source>
        <dbReference type="RuleBase" id="RU000612"/>
    </source>
</evidence>
<evidence type="ECO:0000256" key="3">
    <source>
        <dbReference type="ARBA" id="ARBA00022432"/>
    </source>
</evidence>
<gene>
    <name evidence="8" type="primary">pgi</name>
    <name evidence="10" type="ORF">GF339_11175</name>
</gene>
<dbReference type="InterPro" id="IPR001672">
    <property type="entry name" value="G6P_Isomerase"/>
</dbReference>
<dbReference type="InterPro" id="IPR018189">
    <property type="entry name" value="Phosphoglucose_isomerase_CS"/>
</dbReference>
<feature type="active site" evidence="8">
    <location>
        <position position="422"/>
    </location>
</feature>
<dbReference type="PROSITE" id="PS00174">
    <property type="entry name" value="P_GLUCOSE_ISOMERASE_2"/>
    <property type="match status" value="1"/>
</dbReference>
<comment type="pathway">
    <text evidence="8">Carbohydrate biosynthesis; gluconeogenesis.</text>
</comment>
<protein>
    <recommendedName>
        <fullName evidence="8">Glucose-6-phosphate isomerase</fullName>
        <shortName evidence="8">GPI</shortName>
        <ecNumber evidence="8">5.3.1.9</ecNumber>
    </recommendedName>
    <alternativeName>
        <fullName evidence="8">Phosphoglucose isomerase</fullName>
        <shortName evidence="8">PGI</shortName>
    </alternativeName>
    <alternativeName>
        <fullName evidence="8">Phosphohexose isomerase</fullName>
        <shortName evidence="8">PHI</shortName>
    </alternativeName>
</protein>
<keyword evidence="5 8" id="KW-0324">Glycolysis</keyword>
<dbReference type="GO" id="GO:0051156">
    <property type="term" value="P:glucose 6-phosphate metabolic process"/>
    <property type="evidence" value="ECO:0007669"/>
    <property type="project" value="TreeGrafter"/>
</dbReference>
<accession>A0A9D5Q683</accession>
<comment type="pathway">
    <text evidence="1 8 9">Carbohydrate degradation; glycolysis; D-glyceraldehyde 3-phosphate and glycerone phosphate from D-glucose: step 2/4.</text>
</comment>
<evidence type="ECO:0000256" key="7">
    <source>
        <dbReference type="ARBA" id="ARBA00029321"/>
    </source>
</evidence>
<dbReference type="GO" id="GO:0005829">
    <property type="term" value="C:cytosol"/>
    <property type="evidence" value="ECO:0007669"/>
    <property type="project" value="TreeGrafter"/>
</dbReference>
<comment type="subcellular location">
    <subcellularLocation>
        <location evidence="8">Cytoplasm</location>
    </subcellularLocation>
</comment>
<dbReference type="EC" id="5.3.1.9" evidence="8"/>
<dbReference type="GO" id="GO:0006094">
    <property type="term" value="P:gluconeogenesis"/>
    <property type="evidence" value="ECO:0007669"/>
    <property type="project" value="UniProtKB-UniRule"/>
</dbReference>
<dbReference type="FunFam" id="3.40.50.10490:FF:000015">
    <property type="entry name" value="Glucose-6-phosphate isomerase"/>
    <property type="match status" value="1"/>
</dbReference>
<name>A0A9D5Q683_9BACT</name>
<dbReference type="InterPro" id="IPR035482">
    <property type="entry name" value="SIS_PGI_2"/>
</dbReference>
<reference evidence="10" key="1">
    <citation type="submission" date="2019-11" db="EMBL/GenBank/DDBJ databases">
        <title>Microbial mats filling the niche in hypersaline microbial mats.</title>
        <authorList>
            <person name="Wong H.L."/>
            <person name="Macleod F.I."/>
            <person name="White R.A. III"/>
            <person name="Burns B.P."/>
        </authorList>
    </citation>
    <scope>NUCLEOTIDE SEQUENCE</scope>
    <source>
        <strain evidence="10">Rbin_158</strain>
    </source>
</reference>
<dbReference type="InterPro" id="IPR035476">
    <property type="entry name" value="SIS_PGI_1"/>
</dbReference>
<comment type="catalytic activity">
    <reaction evidence="7 8 9">
        <text>alpha-D-glucose 6-phosphate = beta-D-fructose 6-phosphate</text>
        <dbReference type="Rhea" id="RHEA:11816"/>
        <dbReference type="ChEBI" id="CHEBI:57634"/>
        <dbReference type="ChEBI" id="CHEBI:58225"/>
        <dbReference type="EC" id="5.3.1.9"/>
    </reaction>
</comment>
<evidence type="ECO:0000256" key="8">
    <source>
        <dbReference type="HAMAP-Rule" id="MF_00473"/>
    </source>
</evidence>
<dbReference type="Gene3D" id="3.40.50.10490">
    <property type="entry name" value="Glucose-6-phosphate isomerase like protein, domain 1"/>
    <property type="match status" value="2"/>
</dbReference>
<feature type="active site" description="Proton donor" evidence="8">
    <location>
        <position position="287"/>
    </location>
</feature>
<organism evidence="10 11">
    <name type="scientific">candidate division KSB3 bacterium</name>
    <dbReference type="NCBI Taxonomy" id="2044937"/>
    <lineage>
        <taxon>Bacteria</taxon>
        <taxon>candidate division KSB3</taxon>
    </lineage>
</organism>
<comment type="caution">
    <text evidence="8">Lacks conserved residue(s) required for the propagation of feature annotation.</text>
</comment>
<comment type="function">
    <text evidence="8">Catalyzes the reversible isomerization of glucose-6-phosphate to fructose-6-phosphate.</text>
</comment>
<dbReference type="PANTHER" id="PTHR11469:SF1">
    <property type="entry name" value="GLUCOSE-6-PHOSPHATE ISOMERASE"/>
    <property type="match status" value="1"/>
</dbReference>
<evidence type="ECO:0000313" key="11">
    <source>
        <dbReference type="Proteomes" id="UP000649604"/>
    </source>
</evidence>
<evidence type="ECO:0000256" key="2">
    <source>
        <dbReference type="ARBA" id="ARBA00006604"/>
    </source>
</evidence>
<dbReference type="CDD" id="cd05016">
    <property type="entry name" value="SIS_PGI_2"/>
    <property type="match status" value="1"/>
</dbReference>
<dbReference type="AlphaFoldDB" id="A0A9D5Q683"/>
<dbReference type="EMBL" id="WJJP01000361">
    <property type="protein sequence ID" value="MBD3325138.1"/>
    <property type="molecule type" value="Genomic_DNA"/>
</dbReference>
<dbReference type="SUPFAM" id="SSF53697">
    <property type="entry name" value="SIS domain"/>
    <property type="match status" value="1"/>
</dbReference>
<dbReference type="InterPro" id="IPR046348">
    <property type="entry name" value="SIS_dom_sf"/>
</dbReference>
<dbReference type="Pfam" id="PF00342">
    <property type="entry name" value="PGI"/>
    <property type="match status" value="1"/>
</dbReference>
<dbReference type="CDD" id="cd05015">
    <property type="entry name" value="SIS_PGI_1"/>
    <property type="match status" value="1"/>
</dbReference>
<evidence type="ECO:0000256" key="4">
    <source>
        <dbReference type="ARBA" id="ARBA00022490"/>
    </source>
</evidence>
<proteinExistence type="inferred from homology"/>
<keyword evidence="4 8" id="KW-0963">Cytoplasm</keyword>
<dbReference type="PROSITE" id="PS51463">
    <property type="entry name" value="P_GLUCOSE_ISOMERASE_3"/>
    <property type="match status" value="1"/>
</dbReference>
<evidence type="ECO:0000313" key="10">
    <source>
        <dbReference type="EMBL" id="MBD3325138.1"/>
    </source>
</evidence>
<dbReference type="GO" id="GO:0006096">
    <property type="term" value="P:glycolytic process"/>
    <property type="evidence" value="ECO:0007669"/>
    <property type="project" value="UniProtKB-UniRule"/>
</dbReference>
<comment type="caution">
    <text evidence="10">The sequence shown here is derived from an EMBL/GenBank/DDBJ whole genome shotgun (WGS) entry which is preliminary data.</text>
</comment>
<dbReference type="PANTHER" id="PTHR11469">
    <property type="entry name" value="GLUCOSE-6-PHOSPHATE ISOMERASE"/>
    <property type="match status" value="1"/>
</dbReference>
<sequence>MDHLSIDYTNMAHVITDEMLSQLQPELDQALQKTLEKTGAGKEFLGWVTLPHEITPVLLEDIQQTAADLRSKSTAILSVGIGGSYLGARATIEALHGPFRKQRAEDVPVLFAGQNLSAWYMQDLLHLLEGQDFSVIVISKSGTTTEPGVAFRILRKTLEEQYGAQGARDRIVAITDKAHGALKQLATNEGYRTYVIPDDVGGRFSVLTPVGLLPIACAGIDIQDFVNGFQAMATTLTQQSDVLQNPALAYAAIRTLLYRQGKQIELLVNFEPALHYVAEWWKQLFGESEGKDGKSLFPASVDFTTDLHSMGQWIQEGVRILFETFLIVKHTDAVVPVPHDEDNLDGLNYLAGKNLEDINRSAYQGTALAHRDGGAPSLTIELPALTPYYLGQIYYFFEMAVAVSGYMLGVNPFNQPGVEAYKKNMFALLGKPGFDQAHQDMIANIQATSPKRIG</sequence>
<evidence type="ECO:0000256" key="5">
    <source>
        <dbReference type="ARBA" id="ARBA00023152"/>
    </source>
</evidence>
<comment type="similarity">
    <text evidence="2 8 9">Belongs to the GPI family.</text>
</comment>
<keyword evidence="3 8" id="KW-0312">Gluconeogenesis</keyword>